<dbReference type="EMBL" id="JAINDJ010000004">
    <property type="protein sequence ID" value="KAG9448620.1"/>
    <property type="molecule type" value="Genomic_DNA"/>
</dbReference>
<sequence>MGKKSKGGACSAFAEFLAWCFVPGRAVKHDEEGLPSPSSAGPAEAIIAAENHFSKAHKLRLTS</sequence>
<comment type="caution">
    <text evidence="1">The sequence shown here is derived from an EMBL/GenBank/DDBJ whole genome shotgun (WGS) entry which is preliminary data.</text>
</comment>
<dbReference type="AlphaFoldDB" id="A0AAV7EIF3"/>
<protein>
    <submittedName>
        <fullName evidence="1">Uncharacterized protein</fullName>
    </submittedName>
</protein>
<keyword evidence="2" id="KW-1185">Reference proteome</keyword>
<organism evidence="1 2">
    <name type="scientific">Aristolochia fimbriata</name>
    <name type="common">White veined hardy Dutchman's pipe vine</name>
    <dbReference type="NCBI Taxonomy" id="158543"/>
    <lineage>
        <taxon>Eukaryota</taxon>
        <taxon>Viridiplantae</taxon>
        <taxon>Streptophyta</taxon>
        <taxon>Embryophyta</taxon>
        <taxon>Tracheophyta</taxon>
        <taxon>Spermatophyta</taxon>
        <taxon>Magnoliopsida</taxon>
        <taxon>Magnoliidae</taxon>
        <taxon>Piperales</taxon>
        <taxon>Aristolochiaceae</taxon>
        <taxon>Aristolochia</taxon>
    </lineage>
</organism>
<name>A0AAV7EIF3_ARIFI</name>
<proteinExistence type="predicted"/>
<accession>A0AAV7EIF3</accession>
<dbReference type="Proteomes" id="UP000825729">
    <property type="component" value="Unassembled WGS sequence"/>
</dbReference>
<gene>
    <name evidence="1" type="ORF">H6P81_008585</name>
</gene>
<evidence type="ECO:0000313" key="1">
    <source>
        <dbReference type="EMBL" id="KAG9448620.1"/>
    </source>
</evidence>
<evidence type="ECO:0000313" key="2">
    <source>
        <dbReference type="Proteomes" id="UP000825729"/>
    </source>
</evidence>
<reference evidence="1 2" key="1">
    <citation type="submission" date="2021-07" db="EMBL/GenBank/DDBJ databases">
        <title>The Aristolochia fimbriata genome: insights into angiosperm evolution, floral development and chemical biosynthesis.</title>
        <authorList>
            <person name="Jiao Y."/>
        </authorList>
    </citation>
    <scope>NUCLEOTIDE SEQUENCE [LARGE SCALE GENOMIC DNA]</scope>
    <source>
        <strain evidence="1">IBCAS-2021</strain>
        <tissue evidence="1">Leaf</tissue>
    </source>
</reference>